<evidence type="ECO:0000313" key="1">
    <source>
        <dbReference type="EMBL" id="MBE1158876.1"/>
    </source>
</evidence>
<organism evidence="1 2">
    <name type="scientific">Dyella acidiphila</name>
    <dbReference type="NCBI Taxonomy" id="2775866"/>
    <lineage>
        <taxon>Bacteria</taxon>
        <taxon>Pseudomonadati</taxon>
        <taxon>Pseudomonadota</taxon>
        <taxon>Gammaproteobacteria</taxon>
        <taxon>Lysobacterales</taxon>
        <taxon>Rhodanobacteraceae</taxon>
        <taxon>Dyella</taxon>
    </lineage>
</organism>
<dbReference type="InterPro" id="IPR006311">
    <property type="entry name" value="TAT_signal"/>
</dbReference>
<accession>A0ABR9G493</accession>
<protein>
    <recommendedName>
        <fullName evidence="3">Beta-glucuronidase C-terminal domain-containing protein</fullName>
    </recommendedName>
</protein>
<dbReference type="PROSITE" id="PS51318">
    <property type="entry name" value="TAT"/>
    <property type="match status" value="1"/>
</dbReference>
<gene>
    <name evidence="1" type="ORF">IGX34_00670</name>
</gene>
<dbReference type="PANTHER" id="PTHR36183:SF2">
    <property type="entry name" value="BETA-GLUCURONIDASE C-TERMINAL DOMAIN-CONTAINING PROTEIN"/>
    <property type="match status" value="1"/>
</dbReference>
<sequence length="510" mass="54534">MDDRATDAARRRFLCAAGTLAATATLGPLLPARAHAAAAPVTLALRAGEGGRISERLVGLSYETLQMHDPAFFSRDNAALIGLLRRLNPHGVLRLGGNTSDYAAWSGYRGQLPPFPQLPHAVFKRPYLITPEQLSKLADFLHATDWRLIFGVNLGRDVPEMAAELAEAVQRVVGDRLLAIQIGNEPNDFKDEHGRLLSFEAYFERWQRTAAAVRQRVKVPLGGPDTGANTDWVLRFAEQVPDAALLSRHYYRGGAKEPDAGAAQLLAGDPGFFAELPQVAAATATRHTPFVLTEVNSYWSGGKLGVSNTLASALWGGDFALACAQAGVESLNFHGGVLSVLETSLDNSVAPKLDAGGSLQQRLDAISGRYTPIAGDINAGFYARPLYYGLLLAQQFGGARFMPVALQTGGINLTAYAAIRDTQRVVAVFNKDMVRDAEVRISLDTAGAHARVWRLRGASLDDVHGVSLAGAQVSGDGAWSPREQESVAVRDAAFALHVPRGSAALVWVGG</sequence>
<reference evidence="1 2" key="1">
    <citation type="submission" date="2020-09" db="EMBL/GenBank/DDBJ databases">
        <title>Dyella sp. 7MK23 isolated from forest soil.</title>
        <authorList>
            <person name="Fu J."/>
        </authorList>
    </citation>
    <scope>NUCLEOTIDE SEQUENCE [LARGE SCALE GENOMIC DNA]</scope>
    <source>
        <strain evidence="1 2">7MK23</strain>
    </source>
</reference>
<dbReference type="Gene3D" id="2.60.40.1180">
    <property type="entry name" value="Golgi alpha-mannosidase II"/>
    <property type="match status" value="1"/>
</dbReference>
<proteinExistence type="predicted"/>
<name>A0ABR9G493_9GAMM</name>
<keyword evidence="2" id="KW-1185">Reference proteome</keyword>
<evidence type="ECO:0008006" key="3">
    <source>
        <dbReference type="Google" id="ProtNLM"/>
    </source>
</evidence>
<dbReference type="InterPro" id="IPR052974">
    <property type="entry name" value="GH79_Enzymes"/>
</dbReference>
<comment type="caution">
    <text evidence="1">The sequence shown here is derived from an EMBL/GenBank/DDBJ whole genome shotgun (WGS) entry which is preliminary data.</text>
</comment>
<dbReference type="PANTHER" id="PTHR36183">
    <property type="entry name" value="BETA-GLUCURONIDASE"/>
    <property type="match status" value="1"/>
</dbReference>
<dbReference type="Gene3D" id="3.20.20.80">
    <property type="entry name" value="Glycosidases"/>
    <property type="match status" value="1"/>
</dbReference>
<dbReference type="EMBL" id="JACZZA010000001">
    <property type="protein sequence ID" value="MBE1158876.1"/>
    <property type="molecule type" value="Genomic_DNA"/>
</dbReference>
<dbReference type="RefSeq" id="WP_192553740.1">
    <property type="nucleotide sequence ID" value="NZ_JACZZA010000001.1"/>
</dbReference>
<evidence type="ECO:0000313" key="2">
    <source>
        <dbReference type="Proteomes" id="UP000651010"/>
    </source>
</evidence>
<dbReference type="InterPro" id="IPR013780">
    <property type="entry name" value="Glyco_hydro_b"/>
</dbReference>
<dbReference type="InterPro" id="IPR017853">
    <property type="entry name" value="GH"/>
</dbReference>
<dbReference type="SUPFAM" id="SSF51445">
    <property type="entry name" value="(Trans)glycosidases"/>
    <property type="match status" value="1"/>
</dbReference>
<dbReference type="Proteomes" id="UP000651010">
    <property type="component" value="Unassembled WGS sequence"/>
</dbReference>